<feature type="signal peptide" evidence="1">
    <location>
        <begin position="1"/>
        <end position="28"/>
    </location>
</feature>
<reference evidence="3" key="1">
    <citation type="submission" date="2016-06" db="EMBL/GenBank/DDBJ databases">
        <authorList>
            <person name="Varghese N."/>
            <person name="Submissions Spin"/>
        </authorList>
    </citation>
    <scope>NUCLEOTIDE SEQUENCE [LARGE SCALE GENOMIC DNA]</scope>
    <source>
        <strain evidence="3">DSM 44814</strain>
    </source>
</reference>
<dbReference type="EMBL" id="FMHY01000002">
    <property type="protein sequence ID" value="SCL44632.1"/>
    <property type="molecule type" value="Genomic_DNA"/>
</dbReference>
<gene>
    <name evidence="2" type="ORF">GA0070604_0506</name>
</gene>
<organism evidence="2 3">
    <name type="scientific">Micromonospora eburnea</name>
    <dbReference type="NCBI Taxonomy" id="227316"/>
    <lineage>
        <taxon>Bacteria</taxon>
        <taxon>Bacillati</taxon>
        <taxon>Actinomycetota</taxon>
        <taxon>Actinomycetes</taxon>
        <taxon>Micromonosporales</taxon>
        <taxon>Micromonosporaceae</taxon>
        <taxon>Micromonospora</taxon>
    </lineage>
</organism>
<proteinExistence type="predicted"/>
<keyword evidence="1" id="KW-0732">Signal</keyword>
<evidence type="ECO:0000313" key="2">
    <source>
        <dbReference type="EMBL" id="SCL44632.1"/>
    </source>
</evidence>
<protein>
    <submittedName>
        <fullName evidence="2">Uncharacterized protein</fullName>
    </submittedName>
</protein>
<evidence type="ECO:0000313" key="3">
    <source>
        <dbReference type="Proteomes" id="UP000199696"/>
    </source>
</evidence>
<dbReference type="Proteomes" id="UP000199696">
    <property type="component" value="Unassembled WGS sequence"/>
</dbReference>
<accession>A0A1C6TS50</accession>
<evidence type="ECO:0000256" key="1">
    <source>
        <dbReference type="SAM" id="SignalP"/>
    </source>
</evidence>
<keyword evidence="3" id="KW-1185">Reference proteome</keyword>
<feature type="chain" id="PRO_5008747007" evidence="1">
    <location>
        <begin position="29"/>
        <end position="210"/>
    </location>
</feature>
<sequence>MRSFREILKSKFVPLAIAAAVIGGGATAASAMASAAPAKKSASSPTSATARAGDRCTLPGLVVKNTRYVGKSRTWPIGAKWQATGNAKGTVISLQHEVRVSNSVSGTFGLSKGVISAAVGFNVEKQQAVFVSFAYTQPKAGKYQLRVTPVYDSYLFEVHKKVGTVKIRGGHPDCVQTGTSKVRTGGASKYVGLESRVYRQNKAGTWVVVR</sequence>
<name>A0A1C6TS50_9ACTN</name>
<dbReference type="AlphaFoldDB" id="A0A1C6TS50"/>